<dbReference type="InParanoid" id="A0A1S3ISL7"/>
<feature type="compositionally biased region" description="Basic residues" evidence="1">
    <location>
        <begin position="1"/>
        <end position="14"/>
    </location>
</feature>
<dbReference type="AlphaFoldDB" id="A0A1S3ISL7"/>
<feature type="region of interest" description="Disordered" evidence="1">
    <location>
        <begin position="1"/>
        <end position="114"/>
    </location>
</feature>
<organism evidence="2 3">
    <name type="scientific">Lingula anatina</name>
    <name type="common">Brachiopod</name>
    <name type="synonym">Lingula unguis</name>
    <dbReference type="NCBI Taxonomy" id="7574"/>
    <lineage>
        <taxon>Eukaryota</taxon>
        <taxon>Metazoa</taxon>
        <taxon>Spiralia</taxon>
        <taxon>Lophotrochozoa</taxon>
        <taxon>Brachiopoda</taxon>
        <taxon>Linguliformea</taxon>
        <taxon>Lingulata</taxon>
        <taxon>Lingulida</taxon>
        <taxon>Linguloidea</taxon>
        <taxon>Lingulidae</taxon>
        <taxon>Lingula</taxon>
    </lineage>
</organism>
<accession>A0A1S3ISL7</accession>
<dbReference type="KEGG" id="lak:106166949"/>
<dbReference type="RefSeq" id="XP_013401068.1">
    <property type="nucleotide sequence ID" value="XM_013545614.1"/>
</dbReference>
<gene>
    <name evidence="3" type="primary">LOC106166949</name>
</gene>
<feature type="compositionally biased region" description="Polar residues" evidence="1">
    <location>
        <begin position="30"/>
        <end position="51"/>
    </location>
</feature>
<feature type="compositionally biased region" description="Polar residues" evidence="1">
    <location>
        <begin position="63"/>
        <end position="86"/>
    </location>
</feature>
<dbReference type="Proteomes" id="UP000085678">
    <property type="component" value="Unplaced"/>
</dbReference>
<keyword evidence="2" id="KW-1185">Reference proteome</keyword>
<evidence type="ECO:0000256" key="1">
    <source>
        <dbReference type="SAM" id="MobiDB-lite"/>
    </source>
</evidence>
<protein>
    <submittedName>
        <fullName evidence="3">Uncharacterized protein LOC106166949</fullName>
    </submittedName>
</protein>
<proteinExistence type="predicted"/>
<sequence length="155" mass="17390">MPIKKRKKIGKKVKNAQAKKYGKSAKISKDTTTYPGTNDNSECVVSRQQFIDSEDDMPLSSLKDVSSDNSETQQSNECAVSSQQSSEPEDDMSLSSLKDVSSDNSETQQSHGSSIPTFFDSLQTCATGDWHFMKGPCKVHLYKMVFFFFFKLYKP</sequence>
<evidence type="ECO:0000313" key="2">
    <source>
        <dbReference type="Proteomes" id="UP000085678"/>
    </source>
</evidence>
<evidence type="ECO:0000313" key="3">
    <source>
        <dbReference type="RefSeq" id="XP_013401068.1"/>
    </source>
</evidence>
<reference evidence="3" key="1">
    <citation type="submission" date="2025-08" db="UniProtKB">
        <authorList>
            <consortium name="RefSeq"/>
        </authorList>
    </citation>
    <scope>IDENTIFICATION</scope>
    <source>
        <tissue evidence="3">Gonads</tissue>
    </source>
</reference>
<feature type="compositionally biased region" description="Polar residues" evidence="1">
    <location>
        <begin position="93"/>
        <end position="114"/>
    </location>
</feature>
<dbReference type="GeneID" id="106166949"/>
<name>A0A1S3ISL7_LINAN</name>